<dbReference type="Gene3D" id="1.10.400.10">
    <property type="entry name" value="GI Alpha 1, domain 2-like"/>
    <property type="match status" value="1"/>
</dbReference>
<sequence>MGANVCKGEKVIDEATDNHKRIELELRRDRAEEKRIVKILLLGSADSGKSTIAKQMRILHTNGFNETELINYRYMIHTNFIVAYHHVAKGVQSLRISIPQDEKQVIDNFANAYNKYLDYDDEDQIKIINRIGSCECVVEACKHINEFYVPDNTYYLFSQATRILQPQYRPTERDVIHARASTTGVHEIIFVFRKFGIRLIDVGGQKTERRKWIHCFENVTAILFVVALSCYNQFMEEDPSKNQMDDSVELFKNMYISQFLQRASFILFLNKRDLFEEKIKHVPLETFIPKYRGDNSFESTVQFIQDLFLHCKTDDGRHIYGHVTNATDTKNIDFVFGAACDISSKDVSPYERGRRAAWISIILSILSMICSTLILPALVNEMDENLSLLQQETTVFKETSDEMWSDLMHMQDISKIGVGFVEAYRHKRQETFLDRLERKSYKGRRRLLQHLTQPKAFGNRLFDENETYEKFLIPETRHTTLSPTTPLKTQKTQIGVDAATEPYEPSTQSTALPTVEYQSNGPPTKIVRNQCPKGASGQPGEDGIDGTPGIPGESGKPGRSGNEIMGMASSGCLKCPAGPPGQPGIVGPPGLQGPPGEDGIPASPVRSSSKGPPGPIGDIGEPGTDGEPGPDGLQGKDAIKFLKGAPGEQGPAGVMGEPGLVGEPGADRTPGSAGPLGFIGHQGLPGRDGAPGVDGPPGSEGYPGFDRHYCNCPVRSIYLMALKQQNIGVDHYLKRFQKRNHRRYSNDDEYEVYRRYAGGQPIPYYRVL</sequence>
<dbReference type="PRINTS" id="PR00318">
    <property type="entry name" value="GPROTEINA"/>
</dbReference>
<keyword evidence="13" id="KW-1133">Transmembrane helix</keyword>
<name>A0AAD4N5E1_9BILA</name>
<dbReference type="GO" id="GO:0003924">
    <property type="term" value="F:GTPase activity"/>
    <property type="evidence" value="ECO:0007669"/>
    <property type="project" value="InterPro"/>
</dbReference>
<dbReference type="FunFam" id="3.40.50.300:FF:002307">
    <property type="entry name" value="Guanine nucleotide-binding protein G(k) subunit alpha"/>
    <property type="match status" value="1"/>
</dbReference>
<dbReference type="GO" id="GO:0007188">
    <property type="term" value="P:adenylate cyclase-modulating G protein-coupled receptor signaling pathway"/>
    <property type="evidence" value="ECO:0007669"/>
    <property type="project" value="TreeGrafter"/>
</dbReference>
<dbReference type="Pfam" id="PF01484">
    <property type="entry name" value="Col_cuticle_N"/>
    <property type="match status" value="1"/>
</dbReference>
<feature type="binding site" evidence="10">
    <location>
        <position position="326"/>
    </location>
    <ligand>
        <name>GTP</name>
        <dbReference type="ChEBI" id="CHEBI:37565"/>
    </ligand>
</feature>
<evidence type="ECO:0000256" key="12">
    <source>
        <dbReference type="SAM" id="MobiDB-lite"/>
    </source>
</evidence>
<protein>
    <submittedName>
        <fullName evidence="15">G-protein alpha subunit domain-containing protein</fullName>
    </submittedName>
</protein>
<feature type="binding site" evidence="10">
    <location>
        <begin position="270"/>
        <end position="273"/>
    </location>
    <ligand>
        <name>GTP</name>
        <dbReference type="ChEBI" id="CHEBI:37565"/>
    </ligand>
</feature>
<dbReference type="InterPro" id="IPR001019">
    <property type="entry name" value="Gprotein_alpha_su"/>
</dbReference>
<dbReference type="GO" id="GO:0005525">
    <property type="term" value="F:GTP binding"/>
    <property type="evidence" value="ECO:0007669"/>
    <property type="project" value="UniProtKB-KW"/>
</dbReference>
<keyword evidence="16" id="KW-1185">Reference proteome</keyword>
<keyword evidence="8" id="KW-0807">Transducer</keyword>
<keyword evidence="5 11" id="KW-0460">Magnesium</keyword>
<evidence type="ECO:0000256" key="1">
    <source>
        <dbReference type="ARBA" id="ARBA00022707"/>
    </source>
</evidence>
<keyword evidence="6 10" id="KW-0342">GTP-binding</keyword>
<dbReference type="GO" id="GO:0042302">
    <property type="term" value="F:structural constituent of cuticle"/>
    <property type="evidence" value="ECO:0007669"/>
    <property type="project" value="InterPro"/>
</dbReference>
<dbReference type="SUPFAM" id="SSF52540">
    <property type="entry name" value="P-loop containing nucleoside triphosphate hydrolases"/>
    <property type="match status" value="1"/>
</dbReference>
<reference evidence="15" key="1">
    <citation type="submission" date="2022-01" db="EMBL/GenBank/DDBJ databases">
        <title>Genome Sequence Resource for Two Populations of Ditylenchus destructor, the Migratory Endoparasitic Phytonematode.</title>
        <authorList>
            <person name="Zhang H."/>
            <person name="Lin R."/>
            <person name="Xie B."/>
        </authorList>
    </citation>
    <scope>NUCLEOTIDE SEQUENCE</scope>
    <source>
        <strain evidence="15">BazhouSP</strain>
    </source>
</reference>
<evidence type="ECO:0000256" key="7">
    <source>
        <dbReference type="ARBA" id="ARBA00023139"/>
    </source>
</evidence>
<evidence type="ECO:0000256" key="6">
    <source>
        <dbReference type="ARBA" id="ARBA00023134"/>
    </source>
</evidence>
<evidence type="ECO:0000256" key="11">
    <source>
        <dbReference type="PIRSR" id="PIRSR601019-2"/>
    </source>
</evidence>
<dbReference type="CDD" id="cd00066">
    <property type="entry name" value="G-alpha"/>
    <property type="match status" value="1"/>
</dbReference>
<accession>A0AAD4N5E1</accession>
<dbReference type="GO" id="GO:0005737">
    <property type="term" value="C:cytoplasm"/>
    <property type="evidence" value="ECO:0007669"/>
    <property type="project" value="TreeGrafter"/>
</dbReference>
<evidence type="ECO:0000256" key="13">
    <source>
        <dbReference type="SAM" id="Phobius"/>
    </source>
</evidence>
<comment type="caution">
    <text evidence="15">The sequence shown here is derived from an EMBL/GenBank/DDBJ whole genome shotgun (WGS) entry which is preliminary data.</text>
</comment>
<evidence type="ECO:0000256" key="10">
    <source>
        <dbReference type="PIRSR" id="PIRSR601019-1"/>
    </source>
</evidence>
<keyword evidence="1" id="KW-0519">Myristate</keyword>
<dbReference type="GO" id="GO:0031683">
    <property type="term" value="F:G-protein beta/gamma-subunit complex binding"/>
    <property type="evidence" value="ECO:0007669"/>
    <property type="project" value="InterPro"/>
</dbReference>
<feature type="binding site" evidence="11">
    <location>
        <position position="182"/>
    </location>
    <ligand>
        <name>Mg(2+)</name>
        <dbReference type="ChEBI" id="CHEBI:18420"/>
    </ligand>
</feature>
<dbReference type="GO" id="GO:0005834">
    <property type="term" value="C:heterotrimeric G-protein complex"/>
    <property type="evidence" value="ECO:0007669"/>
    <property type="project" value="TreeGrafter"/>
</dbReference>
<dbReference type="GO" id="GO:0046872">
    <property type="term" value="F:metal ion binding"/>
    <property type="evidence" value="ECO:0007669"/>
    <property type="project" value="UniProtKB-KW"/>
</dbReference>
<evidence type="ECO:0000256" key="3">
    <source>
        <dbReference type="ARBA" id="ARBA00022737"/>
    </source>
</evidence>
<keyword evidence="3" id="KW-0677">Repeat</keyword>
<evidence type="ECO:0000256" key="5">
    <source>
        <dbReference type="ARBA" id="ARBA00022842"/>
    </source>
</evidence>
<feature type="binding site" evidence="11">
    <location>
        <position position="50"/>
    </location>
    <ligand>
        <name>Mg(2+)</name>
        <dbReference type="ChEBI" id="CHEBI:18420"/>
    </ligand>
</feature>
<gene>
    <name evidence="15" type="ORF">DdX_07222</name>
</gene>
<evidence type="ECO:0000256" key="9">
    <source>
        <dbReference type="ARBA" id="ARBA00023288"/>
    </source>
</evidence>
<keyword evidence="2 11" id="KW-0479">Metal-binding</keyword>
<dbReference type="Pfam" id="PF00503">
    <property type="entry name" value="G-alpha"/>
    <property type="match status" value="1"/>
</dbReference>
<dbReference type="InterPro" id="IPR008160">
    <property type="entry name" value="Collagen"/>
</dbReference>
<dbReference type="PANTHER" id="PTHR10218">
    <property type="entry name" value="GTP-BINDING PROTEIN ALPHA SUBUNIT"/>
    <property type="match status" value="1"/>
</dbReference>
<proteinExistence type="predicted"/>
<dbReference type="Pfam" id="PF01391">
    <property type="entry name" value="Collagen"/>
    <property type="match status" value="1"/>
</dbReference>
<dbReference type="PANTHER" id="PTHR10218:SF302">
    <property type="entry name" value="GUANINE NUCLEOTIDE-BINDING PROTEIN ALPHA-5 SUBUNIT"/>
    <property type="match status" value="1"/>
</dbReference>
<dbReference type="GO" id="GO:0001664">
    <property type="term" value="F:G protein-coupled receptor binding"/>
    <property type="evidence" value="ECO:0007669"/>
    <property type="project" value="TreeGrafter"/>
</dbReference>
<keyword evidence="13" id="KW-0472">Membrane</keyword>
<feature type="compositionally biased region" description="Low complexity" evidence="12">
    <location>
        <begin position="616"/>
        <end position="631"/>
    </location>
</feature>
<evidence type="ECO:0000259" key="14">
    <source>
        <dbReference type="SMART" id="SM01088"/>
    </source>
</evidence>
<dbReference type="InterPro" id="IPR002486">
    <property type="entry name" value="Col_cuticle_N"/>
</dbReference>
<dbReference type="EMBL" id="JAKKPZ010000010">
    <property type="protein sequence ID" value="KAI1716189.1"/>
    <property type="molecule type" value="Genomic_DNA"/>
</dbReference>
<feature type="binding site" evidence="10">
    <location>
        <begin position="201"/>
        <end position="205"/>
    </location>
    <ligand>
        <name>GTP</name>
        <dbReference type="ChEBI" id="CHEBI:37565"/>
    </ligand>
</feature>
<feature type="compositionally biased region" description="Polar residues" evidence="12">
    <location>
        <begin position="505"/>
        <end position="522"/>
    </location>
</feature>
<feature type="compositionally biased region" description="Low complexity" evidence="12">
    <location>
        <begin position="583"/>
        <end position="599"/>
    </location>
</feature>
<dbReference type="SMART" id="SM01088">
    <property type="entry name" value="Col_cuticle_N"/>
    <property type="match status" value="1"/>
</dbReference>
<evidence type="ECO:0000256" key="4">
    <source>
        <dbReference type="ARBA" id="ARBA00022741"/>
    </source>
</evidence>
<organism evidence="15 16">
    <name type="scientific">Ditylenchus destructor</name>
    <dbReference type="NCBI Taxonomy" id="166010"/>
    <lineage>
        <taxon>Eukaryota</taxon>
        <taxon>Metazoa</taxon>
        <taxon>Ecdysozoa</taxon>
        <taxon>Nematoda</taxon>
        <taxon>Chromadorea</taxon>
        <taxon>Rhabditida</taxon>
        <taxon>Tylenchina</taxon>
        <taxon>Tylenchomorpha</taxon>
        <taxon>Sphaerularioidea</taxon>
        <taxon>Anguinidae</taxon>
        <taxon>Anguininae</taxon>
        <taxon>Ditylenchus</taxon>
    </lineage>
</organism>
<feature type="domain" description="Nematode cuticle collagen N-terminal" evidence="14">
    <location>
        <begin position="355"/>
        <end position="407"/>
    </location>
</feature>
<evidence type="ECO:0000313" key="15">
    <source>
        <dbReference type="EMBL" id="KAI1716189.1"/>
    </source>
</evidence>
<evidence type="ECO:0000256" key="8">
    <source>
        <dbReference type="ARBA" id="ARBA00023224"/>
    </source>
</evidence>
<dbReference type="PROSITE" id="PS51882">
    <property type="entry name" value="G_ALPHA"/>
    <property type="match status" value="1"/>
</dbReference>
<evidence type="ECO:0000313" key="16">
    <source>
        <dbReference type="Proteomes" id="UP001201812"/>
    </source>
</evidence>
<keyword evidence="9" id="KW-0449">Lipoprotein</keyword>
<keyword evidence="4 10" id="KW-0547">Nucleotide-binding</keyword>
<keyword evidence="7" id="KW-0564">Palmitate</keyword>
<feature type="transmembrane region" description="Helical" evidence="13">
    <location>
        <begin position="356"/>
        <end position="379"/>
    </location>
</feature>
<feature type="region of interest" description="Disordered" evidence="12">
    <location>
        <begin position="501"/>
        <end position="700"/>
    </location>
</feature>
<dbReference type="SMART" id="SM00275">
    <property type="entry name" value="G_alpha"/>
    <property type="match status" value="1"/>
</dbReference>
<dbReference type="InterPro" id="IPR011025">
    <property type="entry name" value="GproteinA_insert"/>
</dbReference>
<dbReference type="SUPFAM" id="SSF47895">
    <property type="entry name" value="Transducin (alpha subunit), insertion domain"/>
    <property type="match status" value="1"/>
</dbReference>
<dbReference type="Proteomes" id="UP001201812">
    <property type="component" value="Unassembled WGS sequence"/>
</dbReference>
<dbReference type="InterPro" id="IPR027417">
    <property type="entry name" value="P-loop_NTPase"/>
</dbReference>
<dbReference type="Gene3D" id="3.40.50.300">
    <property type="entry name" value="P-loop containing nucleotide triphosphate hydrolases"/>
    <property type="match status" value="1"/>
</dbReference>
<dbReference type="AlphaFoldDB" id="A0AAD4N5E1"/>
<keyword evidence="13" id="KW-0812">Transmembrane</keyword>
<evidence type="ECO:0000256" key="2">
    <source>
        <dbReference type="ARBA" id="ARBA00022723"/>
    </source>
</evidence>